<dbReference type="GO" id="GO:0006508">
    <property type="term" value="P:proteolysis"/>
    <property type="evidence" value="ECO:0007669"/>
    <property type="project" value="UniProtKB-KW"/>
</dbReference>
<feature type="region of interest" description="Disordered" evidence="6">
    <location>
        <begin position="935"/>
        <end position="973"/>
    </location>
</feature>
<feature type="compositionally biased region" description="Polar residues" evidence="6">
    <location>
        <begin position="705"/>
        <end position="725"/>
    </location>
</feature>
<evidence type="ECO:0000256" key="6">
    <source>
        <dbReference type="SAM" id="MobiDB-lite"/>
    </source>
</evidence>
<feature type="compositionally biased region" description="Pro residues" evidence="6">
    <location>
        <begin position="497"/>
        <end position="508"/>
    </location>
</feature>
<feature type="region of interest" description="Disordered" evidence="6">
    <location>
        <begin position="349"/>
        <end position="416"/>
    </location>
</feature>
<dbReference type="PANTHER" id="PTHR12419">
    <property type="entry name" value="OTU DOMAIN CONTAINING PROTEIN"/>
    <property type="match status" value="1"/>
</dbReference>
<dbReference type="GO" id="GO:1903093">
    <property type="term" value="P:regulation of protein K48-linked deubiquitination"/>
    <property type="evidence" value="ECO:0007669"/>
    <property type="project" value="TreeGrafter"/>
</dbReference>
<dbReference type="GO" id="GO:2000660">
    <property type="term" value="P:negative regulation of interleukin-1-mediated signaling pathway"/>
    <property type="evidence" value="ECO:0007669"/>
    <property type="project" value="TreeGrafter"/>
</dbReference>
<dbReference type="EC" id="3.4.19.12" evidence="2"/>
<feature type="domain" description="OTU" evidence="7">
    <location>
        <begin position="28"/>
        <end position="149"/>
    </location>
</feature>
<gene>
    <name evidence="8" type="primary">OTUD4</name>
</gene>
<dbReference type="InterPro" id="IPR050704">
    <property type="entry name" value="Peptidase_C85-like"/>
</dbReference>
<feature type="compositionally biased region" description="Pro residues" evidence="6">
    <location>
        <begin position="889"/>
        <end position="905"/>
    </location>
</feature>
<keyword evidence="5" id="KW-0788">Thiol protease</keyword>
<feature type="compositionally biased region" description="Basic residues" evidence="6">
    <location>
        <begin position="461"/>
        <end position="477"/>
    </location>
</feature>
<feature type="compositionally biased region" description="Low complexity" evidence="6">
    <location>
        <begin position="570"/>
        <end position="590"/>
    </location>
</feature>
<feature type="compositionally biased region" description="Low complexity" evidence="6">
    <location>
        <begin position="736"/>
        <end position="748"/>
    </location>
</feature>
<feature type="region of interest" description="Disordered" evidence="6">
    <location>
        <begin position="1093"/>
        <end position="1130"/>
    </location>
</feature>
<evidence type="ECO:0000256" key="2">
    <source>
        <dbReference type="ARBA" id="ARBA00012759"/>
    </source>
</evidence>
<feature type="region of interest" description="Disordered" evidence="6">
    <location>
        <begin position="454"/>
        <end position="780"/>
    </location>
</feature>
<keyword evidence="4" id="KW-0833">Ubl conjugation pathway</keyword>
<dbReference type="SUPFAM" id="SSF54001">
    <property type="entry name" value="Cysteine proteinases"/>
    <property type="match status" value="1"/>
</dbReference>
<evidence type="ECO:0000256" key="5">
    <source>
        <dbReference type="ARBA" id="ARBA00022807"/>
    </source>
</evidence>
<feature type="region of interest" description="Disordered" evidence="6">
    <location>
        <begin position="869"/>
        <end position="915"/>
    </location>
</feature>
<dbReference type="GO" id="GO:0034122">
    <property type="term" value="P:negative regulation of toll-like receptor signaling pathway"/>
    <property type="evidence" value="ECO:0007669"/>
    <property type="project" value="TreeGrafter"/>
</dbReference>
<evidence type="ECO:0000256" key="1">
    <source>
        <dbReference type="ARBA" id="ARBA00000707"/>
    </source>
</evidence>
<name>A0A1A8V2D0_NOTFU</name>
<dbReference type="Pfam" id="PF02338">
    <property type="entry name" value="OTU"/>
    <property type="match status" value="1"/>
</dbReference>
<reference evidence="8" key="1">
    <citation type="submission" date="2016-05" db="EMBL/GenBank/DDBJ databases">
        <authorList>
            <person name="Lavstsen T."/>
            <person name="Jespersen J.S."/>
        </authorList>
    </citation>
    <scope>NUCLEOTIDE SEQUENCE</scope>
    <source>
        <tissue evidence="8">Brain</tissue>
    </source>
</reference>
<dbReference type="SUPFAM" id="SSF63748">
    <property type="entry name" value="Tudor/PWWP/MBT"/>
    <property type="match status" value="1"/>
</dbReference>
<dbReference type="PROSITE" id="PS50802">
    <property type="entry name" value="OTU"/>
    <property type="match status" value="1"/>
</dbReference>
<feature type="compositionally biased region" description="Basic and acidic residues" evidence="6">
    <location>
        <begin position="349"/>
        <end position="359"/>
    </location>
</feature>
<protein>
    <recommendedName>
        <fullName evidence="2">ubiquitinyl hydrolase 1</fullName>
        <ecNumber evidence="2">3.4.19.12</ecNumber>
    </recommendedName>
</protein>
<feature type="compositionally biased region" description="Polar residues" evidence="6">
    <location>
        <begin position="369"/>
        <end position="412"/>
    </location>
</feature>
<dbReference type="EMBL" id="HAEJ01014038">
    <property type="protein sequence ID" value="SBS54495.1"/>
    <property type="molecule type" value="Transcribed_RNA"/>
</dbReference>
<dbReference type="AlphaFoldDB" id="A0A1A8V2D0"/>
<reference evidence="8" key="2">
    <citation type="submission" date="2016-06" db="EMBL/GenBank/DDBJ databases">
        <title>The genome of a short-lived fish provides insights into sex chromosome evolution and the genetic control of aging.</title>
        <authorList>
            <person name="Reichwald K."/>
            <person name="Felder M."/>
            <person name="Petzold A."/>
            <person name="Koch P."/>
            <person name="Groth M."/>
            <person name="Platzer M."/>
        </authorList>
    </citation>
    <scope>NUCLEOTIDE SEQUENCE</scope>
    <source>
        <tissue evidence="8">Brain</tissue>
    </source>
</reference>
<dbReference type="Gene3D" id="3.90.70.80">
    <property type="match status" value="1"/>
</dbReference>
<evidence type="ECO:0000313" key="8">
    <source>
        <dbReference type="EMBL" id="SBS54495.1"/>
    </source>
</evidence>
<dbReference type="PANTHER" id="PTHR12419:SF9">
    <property type="entry name" value="OTU DOMAIN-CONTAINING PROTEIN 4"/>
    <property type="match status" value="1"/>
</dbReference>
<keyword evidence="3" id="KW-0645">Protease</keyword>
<sequence length="1170" mass="127746">MDSGGNMQSNEERTAERLMDNYLKALGFHRKKIAKDGSCLFRAVAEQVLHCQSLHTEVRAKCVEFLKQNRGSYEAFIEGDFEEYLMKLQDPQQWVGEVEISALAIMYKRDFEIFQEPGKPAVNITDNNFKDKVRLCFLNGNHYDSVYPISHVKNAAVCQSILYELLYDGVFKVDQSSLSLCHRAGRPSDLLSDDAMAVCGSSDESDYDSKEPLWVENGSSSTPSRGNSHSFRGRGRGRQFSERVRRSLNPTLLRNVEYDIWHKTKRAQQKMDYSIAAGMQFSVGDRCQVRLEGSGRSYNATIKEVPENNGPVTVFIEDLGKKQVPLWNIRPYSAENTWSTVVREKKLSNGHGDWEDRGRGRGRGKPTPASYSAVSQTATTGSSGRVQKQNSWPPQATTEEQGGPKSRTSVSSLEAAFGVTAKERQAKVEEEMNMALMEIQLRDEHSFPALKTHTVVQAERGRKKGGEKRQSQRHKTKSPVEEVSDLAPSSGDRPKSSTPPPPIAPNPTLPTTDPTLPPASAAREAKSNTPSYTSAADLSSPPANIKPSVPSLFTLITPVLPAASSPPAPSMSSSPPRSDTPPSSSSVSEPIFIAPIAPSPTAAHCFLRSFSPPPPPSSPLPPPQIKESLPHQEKEPPPLSQIKEAPPIDEKQVPPTPTADVLLQTEGTLQTSQMEKPVSQAPVTPHLDPVSVSEEEKRAPPCLPETQSPTEVQSSAPQPQLETHTQSSHPPPGPSQVPSSPSVQSQAEAPPPPEKPQSPPPQQSQPPYPSSPPHSHHPLGAIPLQQLSQIYQDPLFPGFPQGDKGEMAPIPPMSTNKTGDDLPKDLNMLRFFFNLGVKAYSMPIVCPYLYLLPLQQIYTMQPHPPPLHPSYPPPSVSPPYNHQTVVSEPPCPAEPPHPSEPPFNPPLYQGVTQPSPVPHRMPCPPMYWQQGPPPRNPSYPVEYPSPPPPYSGPPPSSQGYHQGQGLVHSLYPSSGPQYPPFSLGYQSSPTPEELQVNQRAMELLQPANGDSMPGHGHIRVLGHMEGPAAANVANANNNRAILVPPNYGYESKYSPSVLKEVLLVDPPLNNTPILTLVSHSDIKDVSVSKATMKAGSIPGSPSNFRGPRKQQHPPSKTYVPPGAPDPSQLGYPATAAMAEQLSVACSTEDDWEAEGFTMSYSGRKPYRGRR</sequence>
<organism evidence="8">
    <name type="scientific">Nothobranchius furzeri</name>
    <name type="common">Turquoise killifish</name>
    <dbReference type="NCBI Taxonomy" id="105023"/>
    <lineage>
        <taxon>Eukaryota</taxon>
        <taxon>Metazoa</taxon>
        <taxon>Chordata</taxon>
        <taxon>Craniata</taxon>
        <taxon>Vertebrata</taxon>
        <taxon>Euteleostomi</taxon>
        <taxon>Actinopterygii</taxon>
        <taxon>Neopterygii</taxon>
        <taxon>Teleostei</taxon>
        <taxon>Neoteleostei</taxon>
        <taxon>Acanthomorphata</taxon>
        <taxon>Ovalentaria</taxon>
        <taxon>Atherinomorphae</taxon>
        <taxon>Cyprinodontiformes</taxon>
        <taxon>Nothobranchiidae</taxon>
        <taxon>Nothobranchius</taxon>
    </lineage>
</organism>
<evidence type="ECO:0000256" key="3">
    <source>
        <dbReference type="ARBA" id="ARBA00022670"/>
    </source>
</evidence>
<dbReference type="GO" id="GO:0004843">
    <property type="term" value="F:cysteine-type deubiquitinase activity"/>
    <property type="evidence" value="ECO:0007669"/>
    <property type="project" value="UniProtKB-EC"/>
</dbReference>
<evidence type="ECO:0000259" key="7">
    <source>
        <dbReference type="PROSITE" id="PS50802"/>
    </source>
</evidence>
<feature type="compositionally biased region" description="Polar residues" evidence="6">
    <location>
        <begin position="527"/>
        <end position="537"/>
    </location>
</feature>
<feature type="compositionally biased region" description="Pro residues" evidence="6">
    <location>
        <begin position="935"/>
        <end position="956"/>
    </location>
</feature>
<dbReference type="GO" id="GO:0061578">
    <property type="term" value="F:K63-linked deubiquitinase activity"/>
    <property type="evidence" value="ECO:0007669"/>
    <property type="project" value="TreeGrafter"/>
</dbReference>
<comment type="catalytic activity">
    <reaction evidence="1">
        <text>Thiol-dependent hydrolysis of ester, thioester, amide, peptide and isopeptide bonds formed by the C-terminal Gly of ubiquitin (a 76-residue protein attached to proteins as an intracellular targeting signal).</text>
        <dbReference type="EC" id="3.4.19.12"/>
    </reaction>
</comment>
<feature type="compositionally biased region" description="Pro residues" evidence="6">
    <location>
        <begin position="611"/>
        <end position="624"/>
    </location>
</feature>
<dbReference type="GO" id="GO:0016579">
    <property type="term" value="P:protein deubiquitination"/>
    <property type="evidence" value="ECO:0007669"/>
    <property type="project" value="TreeGrafter"/>
</dbReference>
<accession>A0A1A8V2D0</accession>
<keyword evidence="5" id="KW-0378">Hydrolase</keyword>
<feature type="compositionally biased region" description="Low complexity" evidence="6">
    <location>
        <begin position="509"/>
        <end position="522"/>
    </location>
</feature>
<feature type="compositionally biased region" description="Pro residues" evidence="6">
    <location>
        <begin position="749"/>
        <end position="772"/>
    </location>
</feature>
<feature type="region of interest" description="Disordered" evidence="6">
    <location>
        <begin position="202"/>
        <end position="240"/>
    </location>
</feature>
<feature type="compositionally biased region" description="Polar residues" evidence="6">
    <location>
        <begin position="665"/>
        <end position="674"/>
    </location>
</feature>
<feature type="non-terminal residue" evidence="8">
    <location>
        <position position="1170"/>
    </location>
</feature>
<proteinExistence type="predicted"/>
<dbReference type="InterPro" id="IPR038765">
    <property type="entry name" value="Papain-like_cys_pep_sf"/>
</dbReference>
<evidence type="ECO:0000256" key="4">
    <source>
        <dbReference type="ARBA" id="ARBA00022786"/>
    </source>
</evidence>
<dbReference type="InterPro" id="IPR003323">
    <property type="entry name" value="OTU_dom"/>
</dbReference>